<name>A0A8R1W5Z8_ACYPI</name>
<feature type="region of interest" description="Disordered" evidence="2">
    <location>
        <begin position="1"/>
        <end position="34"/>
    </location>
</feature>
<dbReference type="Pfam" id="PF11976">
    <property type="entry name" value="Rad60-SLD"/>
    <property type="match status" value="1"/>
</dbReference>
<dbReference type="KEGG" id="api:100575792"/>
<feature type="domain" description="Ubiquitin-like" evidence="3">
    <location>
        <begin position="34"/>
        <end position="112"/>
    </location>
</feature>
<evidence type="ECO:0000256" key="2">
    <source>
        <dbReference type="SAM" id="MobiDB-lite"/>
    </source>
</evidence>
<organism evidence="4 5">
    <name type="scientific">Acyrthosiphon pisum</name>
    <name type="common">Pea aphid</name>
    <dbReference type="NCBI Taxonomy" id="7029"/>
    <lineage>
        <taxon>Eukaryota</taxon>
        <taxon>Metazoa</taxon>
        <taxon>Ecdysozoa</taxon>
        <taxon>Arthropoda</taxon>
        <taxon>Hexapoda</taxon>
        <taxon>Insecta</taxon>
        <taxon>Pterygota</taxon>
        <taxon>Neoptera</taxon>
        <taxon>Paraneoptera</taxon>
        <taxon>Hemiptera</taxon>
        <taxon>Sternorrhyncha</taxon>
        <taxon>Aphidomorpha</taxon>
        <taxon>Aphidoidea</taxon>
        <taxon>Aphididae</taxon>
        <taxon>Macrosiphini</taxon>
        <taxon>Acyrthosiphon</taxon>
    </lineage>
</organism>
<dbReference type="Proteomes" id="UP000007819">
    <property type="component" value="Chromosome X"/>
</dbReference>
<dbReference type="AlphaFoldDB" id="A0A8R1W5Z8"/>
<dbReference type="EnsemblMetazoa" id="XM_008185138.3">
    <property type="protein sequence ID" value="XP_008183360.1"/>
    <property type="gene ID" value="LOC100575792"/>
</dbReference>
<evidence type="ECO:0000313" key="4">
    <source>
        <dbReference type="EnsemblMetazoa" id="XP_003244725.1"/>
    </source>
</evidence>
<dbReference type="RefSeq" id="XP_003244725.1">
    <property type="nucleotide sequence ID" value="XM_003244677.4"/>
</dbReference>
<dbReference type="EnsemblMetazoa" id="XM_003244677.4">
    <property type="protein sequence ID" value="XP_003244725.1"/>
    <property type="gene ID" value="LOC100575792"/>
</dbReference>
<dbReference type="OMA" id="KMSTQMG"/>
<dbReference type="PANTHER" id="PTHR10562">
    <property type="entry name" value="SMALL UBIQUITIN-RELATED MODIFIER"/>
    <property type="match status" value="1"/>
</dbReference>
<protein>
    <recommendedName>
        <fullName evidence="3">Ubiquitin-like domain-containing protein</fullName>
    </recommendedName>
</protein>
<reference evidence="5" key="1">
    <citation type="submission" date="2010-06" db="EMBL/GenBank/DDBJ databases">
        <authorList>
            <person name="Jiang H."/>
            <person name="Abraham K."/>
            <person name="Ali S."/>
            <person name="Alsbrooks S.L."/>
            <person name="Anim B.N."/>
            <person name="Anosike U.S."/>
            <person name="Attaway T."/>
            <person name="Bandaranaike D.P."/>
            <person name="Battles P.K."/>
            <person name="Bell S.N."/>
            <person name="Bell A.V."/>
            <person name="Beltran B."/>
            <person name="Bickham C."/>
            <person name="Bustamante Y."/>
            <person name="Caleb T."/>
            <person name="Canada A."/>
            <person name="Cardenas V."/>
            <person name="Carter K."/>
            <person name="Chacko J."/>
            <person name="Chandrabose M.N."/>
            <person name="Chavez D."/>
            <person name="Chavez A."/>
            <person name="Chen L."/>
            <person name="Chu H.-S."/>
            <person name="Claassen K.J."/>
            <person name="Cockrell R."/>
            <person name="Collins M."/>
            <person name="Cooper J.A."/>
            <person name="Cree A."/>
            <person name="Curry S.M."/>
            <person name="Da Y."/>
            <person name="Dao M.D."/>
            <person name="Das B."/>
            <person name="Davila M.-L."/>
            <person name="Davy-Carroll L."/>
            <person name="Denson S."/>
            <person name="Dinh H."/>
            <person name="Ebong V.E."/>
            <person name="Edwards J.R."/>
            <person name="Egan A."/>
            <person name="El-Daye J."/>
            <person name="Escobedo L."/>
            <person name="Fernandez S."/>
            <person name="Fernando P.R."/>
            <person name="Flagg N."/>
            <person name="Forbes L.D."/>
            <person name="Fowler R.G."/>
            <person name="Fu Q."/>
            <person name="Gabisi R.A."/>
            <person name="Ganer J."/>
            <person name="Garbino Pronczuk A."/>
            <person name="Garcia R.M."/>
            <person name="Garner T."/>
            <person name="Garrett T.E."/>
            <person name="Gonzalez D.A."/>
            <person name="Hamid H."/>
            <person name="Hawkins E.S."/>
            <person name="Hirani K."/>
            <person name="Hogues M.E."/>
            <person name="Hollins B."/>
            <person name="Hsiao C.-H."/>
            <person name="Jabil R."/>
            <person name="James M.L."/>
            <person name="Jhangiani S.N."/>
            <person name="Johnson B."/>
            <person name="Johnson Q."/>
            <person name="Joshi V."/>
            <person name="Kalu J.B."/>
            <person name="Kam C."/>
            <person name="Kashfia A."/>
            <person name="Keebler J."/>
            <person name="Kisamo H."/>
            <person name="Kovar C.L."/>
            <person name="Lago L.A."/>
            <person name="Lai C.-Y."/>
            <person name="Laidlaw J."/>
            <person name="Lara F."/>
            <person name="Le T.-K."/>
            <person name="Lee S.L."/>
            <person name="Legall F.H."/>
            <person name="Lemon S.J."/>
            <person name="Lewis L.R."/>
            <person name="Li B."/>
            <person name="Liu Y."/>
            <person name="Liu Y.-S."/>
            <person name="Lopez J."/>
            <person name="Lozado R.J."/>
            <person name="Lu J."/>
            <person name="Madu R.C."/>
            <person name="Maheshwari M."/>
            <person name="Maheshwari R."/>
            <person name="Malloy K."/>
            <person name="Martinez E."/>
            <person name="Mathew T."/>
            <person name="Mercado I.C."/>
            <person name="Mercado C."/>
            <person name="Meyer B."/>
            <person name="Montgomery K."/>
            <person name="Morgan M.B."/>
            <person name="Munidasa M."/>
            <person name="Nazareth L.V."/>
            <person name="Nelson J."/>
            <person name="Ng B.M."/>
            <person name="Nguyen N.B."/>
            <person name="Nguyen P.Q."/>
            <person name="Nguyen T."/>
            <person name="Obregon M."/>
            <person name="Okwuonu G.O."/>
            <person name="Onwere C.G."/>
            <person name="Orozco G."/>
            <person name="Parra A."/>
            <person name="Patel S."/>
            <person name="Patil S."/>
            <person name="Perez A."/>
            <person name="Perez Y."/>
            <person name="Pham C."/>
            <person name="Primus E.L."/>
            <person name="Pu L.-L."/>
            <person name="Puazo M."/>
            <person name="Qin X."/>
            <person name="Quiroz J.B."/>
            <person name="Reese J."/>
            <person name="Richards S."/>
            <person name="Rives C.M."/>
            <person name="Robberts R."/>
            <person name="Ruiz S.J."/>
            <person name="Ruiz M.J."/>
            <person name="Santibanez J."/>
            <person name="Schneider B.W."/>
            <person name="Sisson I."/>
            <person name="Smith M."/>
            <person name="Sodergren E."/>
            <person name="Song X.-Z."/>
            <person name="Song B.B."/>
            <person name="Summersgill H."/>
            <person name="Thelus R."/>
            <person name="Thornton R.D."/>
            <person name="Trejos Z.Y."/>
            <person name="Usmani K."/>
            <person name="Vattathil S."/>
            <person name="Villasana D."/>
            <person name="Walker D.L."/>
            <person name="Wang S."/>
            <person name="Wang K."/>
            <person name="White C.S."/>
            <person name="Williams A.C."/>
            <person name="Williamson J."/>
            <person name="Wilson K."/>
            <person name="Woghiren I.O."/>
            <person name="Woodworth J.R."/>
            <person name="Worley K.C."/>
            <person name="Wright R.A."/>
            <person name="Wu W."/>
            <person name="Young L."/>
            <person name="Zhang L."/>
            <person name="Zhang J."/>
            <person name="Zhu Y."/>
            <person name="Muzny D.M."/>
            <person name="Weinstock G."/>
            <person name="Gibbs R.A."/>
        </authorList>
    </citation>
    <scope>NUCLEOTIDE SEQUENCE [LARGE SCALE GENOMIC DNA]</scope>
    <source>
        <strain evidence="5">LSR1</strain>
    </source>
</reference>
<evidence type="ECO:0000259" key="3">
    <source>
        <dbReference type="PROSITE" id="PS50053"/>
    </source>
</evidence>
<dbReference type="PROSITE" id="PS50053">
    <property type="entry name" value="UBIQUITIN_2"/>
    <property type="match status" value="1"/>
</dbReference>
<dbReference type="GeneID" id="100575792"/>
<dbReference type="InterPro" id="IPR000626">
    <property type="entry name" value="Ubiquitin-like_dom"/>
</dbReference>
<dbReference type="SUPFAM" id="SSF54236">
    <property type="entry name" value="Ubiquitin-like"/>
    <property type="match status" value="1"/>
</dbReference>
<dbReference type="RefSeq" id="XP_008183360.1">
    <property type="nucleotide sequence ID" value="XM_008185138.3"/>
</dbReference>
<evidence type="ECO:0000313" key="5">
    <source>
        <dbReference type="Proteomes" id="UP000007819"/>
    </source>
</evidence>
<dbReference type="InterPro" id="IPR022617">
    <property type="entry name" value="Rad60/SUMO-like_dom"/>
</dbReference>
<dbReference type="Gene3D" id="3.10.20.90">
    <property type="entry name" value="Phosphatidylinositol 3-kinase Catalytic Subunit, Chain A, domain 1"/>
    <property type="match status" value="1"/>
</dbReference>
<proteinExistence type="inferred from homology"/>
<sequence>MASAFPFGAANGEASKDEKPSSTTNGKAPAAGDQHIRIRVITSDMTNEVHFRLRKEVPMIRMKRAYAEKLGHNLNELRYVFDGRRITDTDTPKSLGMVNDDVVEIYQERTGGGM</sequence>
<keyword evidence="5" id="KW-1185">Reference proteome</keyword>
<accession>A0A8R1W5Z8</accession>
<dbReference type="InterPro" id="IPR029071">
    <property type="entry name" value="Ubiquitin-like_domsf"/>
</dbReference>
<dbReference type="OrthoDB" id="442921at2759"/>
<comment type="similarity">
    <text evidence="1">Belongs to the ubiquitin family. SUMO subfamily.</text>
</comment>
<reference evidence="4" key="2">
    <citation type="submission" date="2022-06" db="UniProtKB">
        <authorList>
            <consortium name="EnsemblMetazoa"/>
        </authorList>
    </citation>
    <scope>IDENTIFICATION</scope>
</reference>
<evidence type="ECO:0000256" key="1">
    <source>
        <dbReference type="ARBA" id="ARBA00009185"/>
    </source>
</evidence>